<evidence type="ECO:0000313" key="3">
    <source>
        <dbReference type="Proteomes" id="UP000825935"/>
    </source>
</evidence>
<dbReference type="EMBL" id="CM035427">
    <property type="protein sequence ID" value="KAH7307397.1"/>
    <property type="molecule type" value="Genomic_DNA"/>
</dbReference>
<keyword evidence="3" id="KW-1185">Reference proteome</keyword>
<dbReference type="AlphaFoldDB" id="A0A8T2S7G9"/>
<accession>A0A8T2S7G9</accession>
<evidence type="ECO:0000313" key="2">
    <source>
        <dbReference type="EMBL" id="KAH7307397.1"/>
    </source>
</evidence>
<protein>
    <submittedName>
        <fullName evidence="2">Uncharacterized protein</fullName>
    </submittedName>
</protein>
<evidence type="ECO:0000256" key="1">
    <source>
        <dbReference type="SAM" id="MobiDB-lite"/>
    </source>
</evidence>
<gene>
    <name evidence="2" type="ORF">KP509_22G057200</name>
</gene>
<reference evidence="2" key="1">
    <citation type="submission" date="2021-08" db="EMBL/GenBank/DDBJ databases">
        <title>WGS assembly of Ceratopteris richardii.</title>
        <authorList>
            <person name="Marchant D.B."/>
            <person name="Chen G."/>
            <person name="Jenkins J."/>
            <person name="Shu S."/>
            <person name="Leebens-Mack J."/>
            <person name="Grimwood J."/>
            <person name="Schmutz J."/>
            <person name="Soltis P."/>
            <person name="Soltis D."/>
            <person name="Chen Z.-H."/>
        </authorList>
    </citation>
    <scope>NUCLEOTIDE SEQUENCE</scope>
    <source>
        <strain evidence="2">Whitten #5841</strain>
        <tissue evidence="2">Leaf</tissue>
    </source>
</reference>
<feature type="region of interest" description="Disordered" evidence="1">
    <location>
        <begin position="1"/>
        <end position="38"/>
    </location>
</feature>
<dbReference type="Proteomes" id="UP000825935">
    <property type="component" value="Chromosome 22"/>
</dbReference>
<sequence length="144" mass="15613">MKRQVELNGEEGKAETISKKSKAGKVVSDSGESSPRRAFGSLAARVRGAYSQALQTAKKSSSHWSDLFAGNHLLMQITSSGRSPRFRHSRCIPKQHQAGSTRPPVLNEFPDDRSCASPVTMSSPAAASDIDILDLVRQSSIPQY</sequence>
<comment type="caution">
    <text evidence="2">The sequence shown here is derived from an EMBL/GenBank/DDBJ whole genome shotgun (WGS) entry which is preliminary data.</text>
</comment>
<organism evidence="2 3">
    <name type="scientific">Ceratopteris richardii</name>
    <name type="common">Triangle waterfern</name>
    <dbReference type="NCBI Taxonomy" id="49495"/>
    <lineage>
        <taxon>Eukaryota</taxon>
        <taxon>Viridiplantae</taxon>
        <taxon>Streptophyta</taxon>
        <taxon>Embryophyta</taxon>
        <taxon>Tracheophyta</taxon>
        <taxon>Polypodiopsida</taxon>
        <taxon>Polypodiidae</taxon>
        <taxon>Polypodiales</taxon>
        <taxon>Pteridineae</taxon>
        <taxon>Pteridaceae</taxon>
        <taxon>Parkerioideae</taxon>
        <taxon>Ceratopteris</taxon>
    </lineage>
</organism>
<feature type="region of interest" description="Disordered" evidence="1">
    <location>
        <begin position="84"/>
        <end position="124"/>
    </location>
</feature>
<feature type="compositionally biased region" description="Basic residues" evidence="1">
    <location>
        <begin position="84"/>
        <end position="93"/>
    </location>
</feature>
<name>A0A8T2S7G9_CERRI</name>
<proteinExistence type="predicted"/>